<evidence type="ECO:0000313" key="2">
    <source>
        <dbReference type="Proteomes" id="UP001431783"/>
    </source>
</evidence>
<reference evidence="1 2" key="1">
    <citation type="submission" date="2023-03" db="EMBL/GenBank/DDBJ databases">
        <title>Genome insight into feeding habits of ladybird beetles.</title>
        <authorList>
            <person name="Li H.-S."/>
            <person name="Huang Y.-H."/>
            <person name="Pang H."/>
        </authorList>
    </citation>
    <scope>NUCLEOTIDE SEQUENCE [LARGE SCALE GENOMIC DNA]</scope>
    <source>
        <strain evidence="1">SYSU_2023b</strain>
        <tissue evidence="1">Whole body</tissue>
    </source>
</reference>
<dbReference type="Proteomes" id="UP001431783">
    <property type="component" value="Unassembled WGS sequence"/>
</dbReference>
<gene>
    <name evidence="1" type="ORF">WA026_015148</name>
</gene>
<keyword evidence="2" id="KW-1185">Reference proteome</keyword>
<name>A0AAW1TU42_9CUCU</name>
<sequence length="184" mass="21119">MNFVLTRRDEFGLEYWIINLLRSVVFLAIFKDELFEEIAPYESTLPRSTAQPIDPENLLLSENGRRYFKMQNEPSKWIDSRCGSSPLPSTNLYTSLPDNDWMTVDNTDSRGRTDDTNIEEHIYLCLSGSVNAFSPESLSLSETGHKYFIMQNEPSKWTDSSCGGWPLSLTKLHTIVPYNDMDDS</sequence>
<accession>A0AAW1TU42</accession>
<comment type="caution">
    <text evidence="1">The sequence shown here is derived from an EMBL/GenBank/DDBJ whole genome shotgun (WGS) entry which is preliminary data.</text>
</comment>
<proteinExistence type="predicted"/>
<dbReference type="AlphaFoldDB" id="A0AAW1TU42"/>
<dbReference type="EMBL" id="JARQZJ010000008">
    <property type="protein sequence ID" value="KAK9871899.1"/>
    <property type="molecule type" value="Genomic_DNA"/>
</dbReference>
<organism evidence="1 2">
    <name type="scientific">Henosepilachna vigintioctopunctata</name>
    <dbReference type="NCBI Taxonomy" id="420089"/>
    <lineage>
        <taxon>Eukaryota</taxon>
        <taxon>Metazoa</taxon>
        <taxon>Ecdysozoa</taxon>
        <taxon>Arthropoda</taxon>
        <taxon>Hexapoda</taxon>
        <taxon>Insecta</taxon>
        <taxon>Pterygota</taxon>
        <taxon>Neoptera</taxon>
        <taxon>Endopterygota</taxon>
        <taxon>Coleoptera</taxon>
        <taxon>Polyphaga</taxon>
        <taxon>Cucujiformia</taxon>
        <taxon>Coccinelloidea</taxon>
        <taxon>Coccinellidae</taxon>
        <taxon>Epilachninae</taxon>
        <taxon>Epilachnini</taxon>
        <taxon>Henosepilachna</taxon>
    </lineage>
</organism>
<protein>
    <submittedName>
        <fullName evidence="1">Uncharacterized protein</fullName>
    </submittedName>
</protein>
<evidence type="ECO:0000313" key="1">
    <source>
        <dbReference type="EMBL" id="KAK9871899.1"/>
    </source>
</evidence>